<dbReference type="EMBL" id="KV448829">
    <property type="protein sequence ID" value="OAX33135.1"/>
    <property type="molecule type" value="Genomic_DNA"/>
</dbReference>
<dbReference type="STRING" id="1314800.A0A1B7MKK2"/>
<sequence>MLGLDVARVRLFFSFAFRGQFYPCALVHWFSRTDNRPDDDTGMWIVRPEFNTDGSHKAAVIHLDTIVRAAHLIAVYGRDFLPKHLSPTQSLDIFQAYYVNKYIDHHGFEIAF</sequence>
<keyword evidence="2" id="KW-1185">Reference proteome</keyword>
<protein>
    <submittedName>
        <fullName evidence="1">Uncharacterized protein</fullName>
    </submittedName>
</protein>
<dbReference type="InParanoid" id="A0A1B7MKK2"/>
<organism evidence="1 2">
    <name type="scientific">Rhizopogon vinicolor AM-OR11-026</name>
    <dbReference type="NCBI Taxonomy" id="1314800"/>
    <lineage>
        <taxon>Eukaryota</taxon>
        <taxon>Fungi</taxon>
        <taxon>Dikarya</taxon>
        <taxon>Basidiomycota</taxon>
        <taxon>Agaricomycotina</taxon>
        <taxon>Agaricomycetes</taxon>
        <taxon>Agaricomycetidae</taxon>
        <taxon>Boletales</taxon>
        <taxon>Suillineae</taxon>
        <taxon>Rhizopogonaceae</taxon>
        <taxon>Rhizopogon</taxon>
    </lineage>
</organism>
<dbReference type="OrthoDB" id="3187773at2759"/>
<accession>A0A1B7MKK2</accession>
<gene>
    <name evidence="1" type="ORF">K503DRAFT_700903</name>
</gene>
<evidence type="ECO:0000313" key="1">
    <source>
        <dbReference type="EMBL" id="OAX33135.1"/>
    </source>
</evidence>
<proteinExistence type="predicted"/>
<reference evidence="1 2" key="1">
    <citation type="submission" date="2016-06" db="EMBL/GenBank/DDBJ databases">
        <title>Comparative genomics of the ectomycorrhizal sister species Rhizopogon vinicolor and Rhizopogon vesiculosus (Basidiomycota: Boletales) reveals a divergence of the mating type B locus.</title>
        <authorList>
            <consortium name="DOE Joint Genome Institute"/>
            <person name="Mujic A.B."/>
            <person name="Kuo A."/>
            <person name="Tritt A."/>
            <person name="Lipzen A."/>
            <person name="Chen C."/>
            <person name="Johnson J."/>
            <person name="Sharma A."/>
            <person name="Barry K."/>
            <person name="Grigoriev I.V."/>
            <person name="Spatafora J.W."/>
        </authorList>
    </citation>
    <scope>NUCLEOTIDE SEQUENCE [LARGE SCALE GENOMIC DNA]</scope>
    <source>
        <strain evidence="1 2">AM-OR11-026</strain>
    </source>
</reference>
<dbReference type="AlphaFoldDB" id="A0A1B7MKK2"/>
<name>A0A1B7MKK2_9AGAM</name>
<evidence type="ECO:0000313" key="2">
    <source>
        <dbReference type="Proteomes" id="UP000092154"/>
    </source>
</evidence>
<dbReference type="Proteomes" id="UP000092154">
    <property type="component" value="Unassembled WGS sequence"/>
</dbReference>